<dbReference type="InterPro" id="IPR004875">
    <property type="entry name" value="DDE_SF_endonuclease_dom"/>
</dbReference>
<protein>
    <recommendedName>
        <fullName evidence="1">DDE-1 domain-containing protein</fullName>
    </recommendedName>
</protein>
<accession>A0A176WRA4</accession>
<dbReference type="GO" id="GO:0003677">
    <property type="term" value="F:DNA binding"/>
    <property type="evidence" value="ECO:0007669"/>
    <property type="project" value="TreeGrafter"/>
</dbReference>
<evidence type="ECO:0000313" key="3">
    <source>
        <dbReference type="Proteomes" id="UP000077202"/>
    </source>
</evidence>
<proteinExistence type="predicted"/>
<organism evidence="2 3">
    <name type="scientific">Marchantia polymorpha subsp. ruderalis</name>
    <dbReference type="NCBI Taxonomy" id="1480154"/>
    <lineage>
        <taxon>Eukaryota</taxon>
        <taxon>Viridiplantae</taxon>
        <taxon>Streptophyta</taxon>
        <taxon>Embryophyta</taxon>
        <taxon>Marchantiophyta</taxon>
        <taxon>Marchantiopsida</taxon>
        <taxon>Marchantiidae</taxon>
        <taxon>Marchantiales</taxon>
        <taxon>Marchantiaceae</taxon>
        <taxon>Marchantia</taxon>
    </lineage>
</organism>
<dbReference type="InterPro" id="IPR050863">
    <property type="entry name" value="CenT-Element_Derived"/>
</dbReference>
<reference evidence="2" key="1">
    <citation type="submission" date="2016-03" db="EMBL/GenBank/DDBJ databases">
        <title>Mechanisms controlling the formation of the plant cell surface in tip-growing cells are functionally conserved among land plants.</title>
        <authorList>
            <person name="Honkanen S."/>
            <person name="Jones V.A."/>
            <person name="Morieri G."/>
            <person name="Champion C."/>
            <person name="Hetherington A.J."/>
            <person name="Kelly S."/>
            <person name="Saint-Marcoux D."/>
            <person name="Proust H."/>
            <person name="Prescott H."/>
            <person name="Dolan L."/>
        </authorList>
    </citation>
    <scope>NUCLEOTIDE SEQUENCE [LARGE SCALE GENOMIC DNA]</scope>
    <source>
        <tissue evidence="2">Whole gametophyte</tissue>
    </source>
</reference>
<name>A0A176WRA4_MARPO</name>
<dbReference type="Pfam" id="PF03184">
    <property type="entry name" value="DDE_1"/>
    <property type="match status" value="1"/>
</dbReference>
<feature type="domain" description="DDE-1" evidence="1">
    <location>
        <begin position="125"/>
        <end position="221"/>
    </location>
</feature>
<gene>
    <name evidence="2" type="ORF">AXG93_3493s1000</name>
</gene>
<comment type="caution">
    <text evidence="2">The sequence shown here is derived from an EMBL/GenBank/DDBJ whole genome shotgun (WGS) entry which is preliminary data.</text>
</comment>
<dbReference type="EMBL" id="LVLJ01000178">
    <property type="protein sequence ID" value="OAE35364.1"/>
    <property type="molecule type" value="Genomic_DNA"/>
</dbReference>
<evidence type="ECO:0000313" key="2">
    <source>
        <dbReference type="EMBL" id="OAE35364.1"/>
    </source>
</evidence>
<keyword evidence="3" id="KW-1185">Reference proteome</keyword>
<dbReference type="Proteomes" id="UP000077202">
    <property type="component" value="Unassembled WGS sequence"/>
</dbReference>
<evidence type="ECO:0000259" key="1">
    <source>
        <dbReference type="Pfam" id="PF03184"/>
    </source>
</evidence>
<sequence>MKVSQSTISKTLARSAELLAKRENPMDAKRQKVVNNPLIEEALYVWFIAYQAQVNMSESSPFGRFGESGSVDMSFVDQALPRLRELLDPLPWTDIYNMNETRLFFRMLADNSLATKQMEGRKAQKKQITLAVCCNGDVNDKLPLWIIGKFQNQCCFKNLNRENLGCRYHWNLKAWMIHVIFSEWIKWFDLWMVKSKVLLILDNCSAHIPVDSLPKLRNTTVRVHRDAPAKEDLIELAVEVISELESQICRFRYENPMNIRNLLNYSDGEIVTYTLTKEEMVANLKEPAVKISCLEEEDDSEELPKICLDDAIFMLKKLQHFWLQQERVHTENLLLVRSMMDAARSIQTEKLQQTTLDRFFVKKQTTAEVLL</sequence>
<dbReference type="AlphaFoldDB" id="A0A176WRA4"/>
<dbReference type="GO" id="GO:0005634">
    <property type="term" value="C:nucleus"/>
    <property type="evidence" value="ECO:0007669"/>
    <property type="project" value="TreeGrafter"/>
</dbReference>
<dbReference type="PANTHER" id="PTHR19303:SF73">
    <property type="entry name" value="PROTEIN PDC2"/>
    <property type="match status" value="1"/>
</dbReference>
<dbReference type="PANTHER" id="PTHR19303">
    <property type="entry name" value="TRANSPOSON"/>
    <property type="match status" value="1"/>
</dbReference>